<dbReference type="FunFam" id="3.30.565.10:FF:000006">
    <property type="entry name" value="Sensor histidine kinase WalK"/>
    <property type="match status" value="1"/>
</dbReference>
<dbReference type="Gene3D" id="3.30.450.20">
    <property type="entry name" value="PAS domain"/>
    <property type="match status" value="1"/>
</dbReference>
<dbReference type="EMBL" id="PYGI01000004">
    <property type="protein sequence ID" value="PSL15485.1"/>
    <property type="molecule type" value="Genomic_DNA"/>
</dbReference>
<dbReference type="CDD" id="cd12912">
    <property type="entry name" value="PDC2_MCP_like"/>
    <property type="match status" value="1"/>
</dbReference>
<dbReference type="GO" id="GO:0005886">
    <property type="term" value="C:plasma membrane"/>
    <property type="evidence" value="ECO:0007669"/>
    <property type="project" value="UniProtKB-ARBA"/>
</dbReference>
<name>A0A2P8F1A1_9GAMM</name>
<accession>A0A2P8F1A1</accession>
<dbReference type="CDD" id="cd12913">
    <property type="entry name" value="PDC1_MCP_like"/>
    <property type="match status" value="1"/>
</dbReference>
<sequence length="698" mass="78172">MSTPPAQQATAPLLSTQRWVWRALVRSALIPLLLVEVLLVVIYLFSSSYIHDANVELLRRQADEQLINTVRLEVSVIDEQLHAVSALTDVYRQAVERAFGAVRPDHLQGKQDYERNADGVLYSPVNDGRAASFYSAVTPAGQQNMDKVHRLEPLDPLMQSLMQASPLINAIYFNSWDSYNRIYPWFNTPSQYPPDMAIPEYNFYYKADQAHNPGRNVVWTDVYVDPAGLGWMTSAIAPVYRGDFLEGVVGLDVTVKTIVQQILQLDIPWQGYVMLINRQGIIMALPSKGEDDFGVQELTRFSYSEAITRESFKPEQFNIQQRADTRVLAEMMRNAREGRGTLQLGGREKRVAWQEIGATGWQLLAVVDEAEVYRSVDDLARDFRLIGYLLIAGLLLFYLLFFVYIWRRSVWLSGAISTPLDTLNRIMVNIGQEHYEQPRPRFELQELQQSADAVVAMGAELGRANRAKSRFLSSVSHELRTPLSSIIGFAELLRGSNRLGADEQACVDEILHAAHLLLSLINDVLDLAQVQADHVSVRAEHVPLGELVDGCLRMVEPQATQKGVQLFRVEGCCESLVWADPKRVQQVLLNLLSNAIKYNRPEGQVRVVCRDLGDHVRISVSDTGWGMSAEAQQGLFVPFNRLGHETSNIPGTGIGLTISKQLVELMGGRIGCDSVPEHGSTFWVELPTADEEDAAAQD</sequence>
<feature type="domain" description="Histidine kinase" evidence="7">
    <location>
        <begin position="474"/>
        <end position="690"/>
    </location>
</feature>
<dbReference type="Gene3D" id="1.10.287.130">
    <property type="match status" value="1"/>
</dbReference>
<keyword evidence="6" id="KW-0472">Membrane</keyword>
<dbReference type="GO" id="GO:0009927">
    <property type="term" value="F:histidine phosphotransfer kinase activity"/>
    <property type="evidence" value="ECO:0007669"/>
    <property type="project" value="TreeGrafter"/>
</dbReference>
<dbReference type="PANTHER" id="PTHR43047">
    <property type="entry name" value="TWO-COMPONENT HISTIDINE PROTEIN KINASE"/>
    <property type="match status" value="1"/>
</dbReference>
<dbReference type="PANTHER" id="PTHR43047:SF72">
    <property type="entry name" value="OSMOSENSING HISTIDINE PROTEIN KINASE SLN1"/>
    <property type="match status" value="1"/>
</dbReference>
<dbReference type="InterPro" id="IPR003594">
    <property type="entry name" value="HATPase_dom"/>
</dbReference>
<evidence type="ECO:0000256" key="2">
    <source>
        <dbReference type="ARBA" id="ARBA00012438"/>
    </source>
</evidence>
<feature type="transmembrane region" description="Helical" evidence="6">
    <location>
        <begin position="23"/>
        <end position="45"/>
    </location>
</feature>
<keyword evidence="6" id="KW-1133">Transmembrane helix</keyword>
<dbReference type="PROSITE" id="PS50109">
    <property type="entry name" value="HIS_KIN"/>
    <property type="match status" value="1"/>
</dbReference>
<dbReference type="EC" id="2.7.13.3" evidence="2"/>
<gene>
    <name evidence="8" type="ORF">CLV44_10496</name>
</gene>
<keyword evidence="3" id="KW-0597">Phosphoprotein</keyword>
<dbReference type="Proteomes" id="UP000242133">
    <property type="component" value="Unassembled WGS sequence"/>
</dbReference>
<comment type="catalytic activity">
    <reaction evidence="1">
        <text>ATP + protein L-histidine = ADP + protein N-phospho-L-histidine.</text>
        <dbReference type="EC" id="2.7.13.3"/>
    </reaction>
</comment>
<dbReference type="InterPro" id="IPR004358">
    <property type="entry name" value="Sig_transdc_His_kin-like_C"/>
</dbReference>
<dbReference type="GO" id="GO:0000155">
    <property type="term" value="F:phosphorelay sensor kinase activity"/>
    <property type="evidence" value="ECO:0007669"/>
    <property type="project" value="InterPro"/>
</dbReference>
<evidence type="ECO:0000256" key="6">
    <source>
        <dbReference type="SAM" id="Phobius"/>
    </source>
</evidence>
<dbReference type="Gene3D" id="3.30.565.10">
    <property type="entry name" value="Histidine kinase-like ATPase, C-terminal domain"/>
    <property type="match status" value="1"/>
</dbReference>
<dbReference type="SMART" id="SM00388">
    <property type="entry name" value="HisKA"/>
    <property type="match status" value="1"/>
</dbReference>
<keyword evidence="4" id="KW-0808">Transferase</keyword>
<organism evidence="8 9">
    <name type="scientific">Marinobacterium halophilum</name>
    <dbReference type="NCBI Taxonomy" id="267374"/>
    <lineage>
        <taxon>Bacteria</taxon>
        <taxon>Pseudomonadati</taxon>
        <taxon>Pseudomonadota</taxon>
        <taxon>Gammaproteobacteria</taxon>
        <taxon>Oceanospirillales</taxon>
        <taxon>Oceanospirillaceae</taxon>
        <taxon>Marinobacterium</taxon>
    </lineage>
</organism>
<keyword evidence="6" id="KW-0812">Transmembrane</keyword>
<dbReference type="SUPFAM" id="SSF47384">
    <property type="entry name" value="Homodimeric domain of signal transducing histidine kinase"/>
    <property type="match status" value="1"/>
</dbReference>
<dbReference type="CDD" id="cd16922">
    <property type="entry name" value="HATPase_EvgS-ArcB-TorS-like"/>
    <property type="match status" value="1"/>
</dbReference>
<evidence type="ECO:0000256" key="4">
    <source>
        <dbReference type="ARBA" id="ARBA00022679"/>
    </source>
</evidence>
<keyword evidence="5 8" id="KW-0418">Kinase</keyword>
<proteinExistence type="predicted"/>
<dbReference type="RefSeq" id="WP_106590821.1">
    <property type="nucleotide sequence ID" value="NZ_PYGI01000004.1"/>
</dbReference>
<evidence type="ECO:0000256" key="3">
    <source>
        <dbReference type="ARBA" id="ARBA00022553"/>
    </source>
</evidence>
<evidence type="ECO:0000256" key="1">
    <source>
        <dbReference type="ARBA" id="ARBA00000085"/>
    </source>
</evidence>
<dbReference type="InterPro" id="IPR003661">
    <property type="entry name" value="HisK_dim/P_dom"/>
</dbReference>
<dbReference type="InterPro" id="IPR036097">
    <property type="entry name" value="HisK_dim/P_sf"/>
</dbReference>
<dbReference type="AlphaFoldDB" id="A0A2P8F1A1"/>
<protein>
    <recommendedName>
        <fullName evidence="2">histidine kinase</fullName>
        <ecNumber evidence="2">2.7.13.3</ecNumber>
    </recommendedName>
</protein>
<dbReference type="InterPro" id="IPR005467">
    <property type="entry name" value="His_kinase_dom"/>
</dbReference>
<dbReference type="Pfam" id="PF00512">
    <property type="entry name" value="HisKA"/>
    <property type="match status" value="1"/>
</dbReference>
<dbReference type="SUPFAM" id="SSF55874">
    <property type="entry name" value="ATPase domain of HSP90 chaperone/DNA topoisomerase II/histidine kinase"/>
    <property type="match status" value="1"/>
</dbReference>
<feature type="transmembrane region" description="Helical" evidence="6">
    <location>
        <begin position="385"/>
        <end position="406"/>
    </location>
</feature>
<dbReference type="CDD" id="cd00082">
    <property type="entry name" value="HisKA"/>
    <property type="match status" value="1"/>
</dbReference>
<dbReference type="SMART" id="SM00387">
    <property type="entry name" value="HATPase_c"/>
    <property type="match status" value="1"/>
</dbReference>
<reference evidence="8 9" key="1">
    <citation type="submission" date="2018-03" db="EMBL/GenBank/DDBJ databases">
        <title>Genomic Encyclopedia of Archaeal and Bacterial Type Strains, Phase II (KMG-II): from individual species to whole genera.</title>
        <authorList>
            <person name="Goeker M."/>
        </authorList>
    </citation>
    <scope>NUCLEOTIDE SEQUENCE [LARGE SCALE GENOMIC DNA]</scope>
    <source>
        <strain evidence="8 9">DSM 17586</strain>
    </source>
</reference>
<evidence type="ECO:0000256" key="5">
    <source>
        <dbReference type="ARBA" id="ARBA00022777"/>
    </source>
</evidence>
<comment type="caution">
    <text evidence="8">The sequence shown here is derived from an EMBL/GenBank/DDBJ whole genome shotgun (WGS) entry which is preliminary data.</text>
</comment>
<dbReference type="InterPro" id="IPR036890">
    <property type="entry name" value="HATPase_C_sf"/>
</dbReference>
<dbReference type="PRINTS" id="PR00344">
    <property type="entry name" value="BCTRLSENSOR"/>
</dbReference>
<evidence type="ECO:0000259" key="7">
    <source>
        <dbReference type="PROSITE" id="PS50109"/>
    </source>
</evidence>
<evidence type="ECO:0000313" key="9">
    <source>
        <dbReference type="Proteomes" id="UP000242133"/>
    </source>
</evidence>
<dbReference type="OrthoDB" id="6110670at2"/>
<keyword evidence="9" id="KW-1185">Reference proteome</keyword>
<dbReference type="Pfam" id="PF02518">
    <property type="entry name" value="HATPase_c"/>
    <property type="match status" value="1"/>
</dbReference>
<evidence type="ECO:0000313" key="8">
    <source>
        <dbReference type="EMBL" id="PSL15485.1"/>
    </source>
</evidence>